<feature type="domain" description="Retrotransposon gag" evidence="2">
    <location>
        <begin position="53"/>
        <end position="139"/>
    </location>
</feature>
<feature type="region of interest" description="Disordered" evidence="1">
    <location>
        <begin position="169"/>
        <end position="258"/>
    </location>
</feature>
<dbReference type="RefSeq" id="XP_071921769.1">
    <property type="nucleotide sequence ID" value="XM_072065668.1"/>
</dbReference>
<organism evidence="3 4">
    <name type="scientific">Coffea arabica</name>
    <name type="common">Arabian coffee</name>
    <dbReference type="NCBI Taxonomy" id="13443"/>
    <lineage>
        <taxon>Eukaryota</taxon>
        <taxon>Viridiplantae</taxon>
        <taxon>Streptophyta</taxon>
        <taxon>Embryophyta</taxon>
        <taxon>Tracheophyta</taxon>
        <taxon>Spermatophyta</taxon>
        <taxon>Magnoliopsida</taxon>
        <taxon>eudicotyledons</taxon>
        <taxon>Gunneridae</taxon>
        <taxon>Pentapetalae</taxon>
        <taxon>asterids</taxon>
        <taxon>lamiids</taxon>
        <taxon>Gentianales</taxon>
        <taxon>Rubiaceae</taxon>
        <taxon>Ixoroideae</taxon>
        <taxon>Gardenieae complex</taxon>
        <taxon>Bertiereae - Coffeeae clade</taxon>
        <taxon>Coffeeae</taxon>
        <taxon>Coffea</taxon>
    </lineage>
</organism>
<protein>
    <recommendedName>
        <fullName evidence="2">Retrotransposon gag domain-containing protein</fullName>
    </recommendedName>
</protein>
<proteinExistence type="predicted"/>
<evidence type="ECO:0000259" key="2">
    <source>
        <dbReference type="Pfam" id="PF03732"/>
    </source>
</evidence>
<dbReference type="InterPro" id="IPR005162">
    <property type="entry name" value="Retrotrans_gag_dom"/>
</dbReference>
<feature type="compositionally biased region" description="Polar residues" evidence="1">
    <location>
        <begin position="182"/>
        <end position="195"/>
    </location>
</feature>
<sequence length="427" mass="48512">MIDILERLAEKQGPGPLNQPGAQDRGEDRALERFLKFNPHKFIGEPNPERVGHAWWDMIKGKWERAQTPWNWKNFTREFNEKFLQSLIQEKREDEFIKLRQGTLSVVEYEGKFTKLSKYAPELVTNERKRIRRFVQGLNVGIQEGLTESQISTFTKALEKAQRVESARMQVRDFHSKKRSISGYTSGQASKNAPSSKMGRGMGGVRTAGVSRGALPRGGRGRPCRAPTNELFKLKVGGNTQRPEKSTSKQTSVGGSRPKVPARVYALDYQQIPDATEVVEDLKPIKSPYDLEVRTPTGDQSLLANLVYRDCEIWVGERKLLADLMDLMIKSEIRGHAYSEGYPDVFPEELESLPPERKIVFKIDVTPGVEPISKTPYRMASAELKELKLLLQDLLERDFIKESDSSWGAPVLFVKKKDGSLRLCIDY</sequence>
<dbReference type="GeneID" id="140014601"/>
<evidence type="ECO:0000256" key="1">
    <source>
        <dbReference type="SAM" id="MobiDB-lite"/>
    </source>
</evidence>
<dbReference type="InterPro" id="IPR043502">
    <property type="entry name" value="DNA/RNA_pol_sf"/>
</dbReference>
<dbReference type="Pfam" id="PF03732">
    <property type="entry name" value="Retrotrans_gag"/>
    <property type="match status" value="1"/>
</dbReference>
<dbReference type="Gene3D" id="3.10.10.10">
    <property type="entry name" value="HIV Type 1 Reverse Transcriptase, subunit A, domain 1"/>
    <property type="match status" value="1"/>
</dbReference>
<keyword evidence="3" id="KW-1185">Reference proteome</keyword>
<gene>
    <name evidence="4" type="primary">LOC140014601</name>
</gene>
<reference evidence="4" key="1">
    <citation type="submission" date="2025-08" db="UniProtKB">
        <authorList>
            <consortium name="RefSeq"/>
        </authorList>
    </citation>
    <scope>IDENTIFICATION</scope>
    <source>
        <tissue evidence="4">Leaves</tissue>
    </source>
</reference>
<dbReference type="PANTHER" id="PTHR15503">
    <property type="entry name" value="LDOC1 RELATED"/>
    <property type="match status" value="1"/>
</dbReference>
<evidence type="ECO:0000313" key="3">
    <source>
        <dbReference type="Proteomes" id="UP001652660"/>
    </source>
</evidence>
<dbReference type="PANTHER" id="PTHR15503:SF45">
    <property type="entry name" value="RNA-DIRECTED DNA POLYMERASE HOMOLOG"/>
    <property type="match status" value="1"/>
</dbReference>
<accession>A0ABM4VQF8</accession>
<dbReference type="Proteomes" id="UP001652660">
    <property type="component" value="Chromosome 9e"/>
</dbReference>
<dbReference type="SUPFAM" id="SSF56672">
    <property type="entry name" value="DNA/RNA polymerases"/>
    <property type="match status" value="1"/>
</dbReference>
<name>A0ABM4VQF8_COFAR</name>
<evidence type="ECO:0000313" key="4">
    <source>
        <dbReference type="RefSeq" id="XP_071921769.1"/>
    </source>
</evidence>
<dbReference type="InterPro" id="IPR032567">
    <property type="entry name" value="RTL1-rel"/>
</dbReference>